<comment type="subcellular location">
    <subcellularLocation>
        <location evidence="1">Cell membrane</location>
        <topology evidence="1">Multi-pass membrane protein</topology>
    </subcellularLocation>
</comment>
<dbReference type="GO" id="GO:0015421">
    <property type="term" value="F:ABC-type oligopeptide transporter activity"/>
    <property type="evidence" value="ECO:0007669"/>
    <property type="project" value="TreeGrafter"/>
</dbReference>
<keyword evidence="3" id="KW-0547">Nucleotide-binding</keyword>
<dbReference type="CDD" id="cd07346">
    <property type="entry name" value="ABC_6TM_exporters"/>
    <property type="match status" value="1"/>
</dbReference>
<dbReference type="Gene3D" id="1.20.1560.10">
    <property type="entry name" value="ABC transporter type 1, transmembrane domain"/>
    <property type="match status" value="1"/>
</dbReference>
<feature type="domain" description="ABC transporter" evidence="8">
    <location>
        <begin position="340"/>
        <end position="573"/>
    </location>
</feature>
<feature type="transmembrane region" description="Helical" evidence="7">
    <location>
        <begin position="60"/>
        <end position="80"/>
    </location>
</feature>
<reference evidence="10 11" key="1">
    <citation type="submission" date="2017-09" db="EMBL/GenBank/DDBJ databases">
        <title>Depth-based differentiation of microbial function through sediment-hosted aquifers and enrichment of novel symbionts in the deep terrestrial subsurface.</title>
        <authorList>
            <person name="Probst A.J."/>
            <person name="Ladd B."/>
            <person name="Jarett J.K."/>
            <person name="Geller-Mcgrath D.E."/>
            <person name="Sieber C.M."/>
            <person name="Emerson J.B."/>
            <person name="Anantharaman K."/>
            <person name="Thomas B.C."/>
            <person name="Malmstrom R."/>
            <person name="Stieglmeier M."/>
            <person name="Klingl A."/>
            <person name="Woyke T."/>
            <person name="Ryan C.M."/>
            <person name="Banfield J.F."/>
        </authorList>
    </citation>
    <scope>NUCLEOTIDE SEQUENCE [LARGE SCALE GENOMIC DNA]</scope>
    <source>
        <strain evidence="10">CG23_combo_of_CG06-09_8_20_14_all_34_8</strain>
    </source>
</reference>
<organism evidence="10 11">
    <name type="scientific">Candidatus Beckwithbacteria bacterium CG23_combo_of_CG06-09_8_20_14_all_34_8</name>
    <dbReference type="NCBI Taxonomy" id="1974497"/>
    <lineage>
        <taxon>Bacteria</taxon>
        <taxon>Candidatus Beckwithiibacteriota</taxon>
    </lineage>
</organism>
<protein>
    <submittedName>
        <fullName evidence="10">Iron ABC transporter ATP-binding protein</fullName>
    </submittedName>
</protein>
<accession>A0A2H0B980</accession>
<name>A0A2H0B980_9BACT</name>
<dbReference type="Proteomes" id="UP000229459">
    <property type="component" value="Unassembled WGS sequence"/>
</dbReference>
<dbReference type="PROSITE" id="PS00211">
    <property type="entry name" value="ABC_TRANSPORTER_1"/>
    <property type="match status" value="1"/>
</dbReference>
<evidence type="ECO:0000313" key="10">
    <source>
        <dbReference type="EMBL" id="PIP53508.1"/>
    </source>
</evidence>
<gene>
    <name evidence="10" type="ORF">COX08_00680</name>
</gene>
<dbReference type="InterPro" id="IPR036640">
    <property type="entry name" value="ABC1_TM_sf"/>
</dbReference>
<dbReference type="GO" id="GO:0005886">
    <property type="term" value="C:plasma membrane"/>
    <property type="evidence" value="ECO:0007669"/>
    <property type="project" value="UniProtKB-SubCell"/>
</dbReference>
<sequence>MKNILQIFKLAKPLYKYFVILVGLIILGALLDLVLPIFSKLITDEIVNYIGNQGGSLNRLYQFVAISFVLSLLGIIFSSISDRLGDYTAGRVRQFLTEKYYDKVLKLSQVYFDSQLSGKIVHQLNRGIVSIQNFANVATNFFLPTVLQSVFTIALLSYYNLAIGALVALLFPIYIYLSLLSTRKWGEYEGAKNKLEDTTRGRIQEVINNIKVVKSYNQESNEYGFIENKLTKINQIYDKQSTYYHIFDFLRNLSLIVIVVIINIITFTQTFKGELSIGTMVLILQLILQARRPLFAMSFILARIQEAESGSKEFLEVLKLTTTETAKNVKSSNLIPNPSLSFNKVSFAYDKENKVIKSLTFKLSPRETVALVGHSGAGKSTIISLLLKFYTPTSGEIYLSDKEYSKLDASDIRHHIGLVFQDNELFSSTIAENVAYGTQASEKEIINALKKANAYDFVQKYSKGIKSEIGERGVKLSGGQKQRIQIARAILANRPILILDEATSNLDSYSEHLVQEALKKLMENKLVIIIAHRLSTIQNVDRILVLDKGKITDSGTPNELAQRPGIYHDLLTYQIEGDKKLLKDFEIY</sequence>
<dbReference type="Pfam" id="PF00005">
    <property type="entry name" value="ABC_tran"/>
    <property type="match status" value="1"/>
</dbReference>
<feature type="transmembrane region" description="Helical" evidence="7">
    <location>
        <begin position="150"/>
        <end position="177"/>
    </location>
</feature>
<dbReference type="EMBL" id="PCSR01000014">
    <property type="protein sequence ID" value="PIP53508.1"/>
    <property type="molecule type" value="Genomic_DNA"/>
</dbReference>
<evidence type="ECO:0000256" key="2">
    <source>
        <dbReference type="ARBA" id="ARBA00022692"/>
    </source>
</evidence>
<evidence type="ECO:0000256" key="4">
    <source>
        <dbReference type="ARBA" id="ARBA00022840"/>
    </source>
</evidence>
<dbReference type="InterPro" id="IPR017871">
    <property type="entry name" value="ABC_transporter-like_CS"/>
</dbReference>
<keyword evidence="4 10" id="KW-0067">ATP-binding</keyword>
<comment type="caution">
    <text evidence="10">The sequence shown here is derived from an EMBL/GenBank/DDBJ whole genome shotgun (WGS) entry which is preliminary data.</text>
</comment>
<dbReference type="AlphaFoldDB" id="A0A2H0B980"/>
<evidence type="ECO:0000259" key="8">
    <source>
        <dbReference type="PROSITE" id="PS50893"/>
    </source>
</evidence>
<dbReference type="SMART" id="SM00382">
    <property type="entry name" value="AAA"/>
    <property type="match status" value="1"/>
</dbReference>
<dbReference type="GO" id="GO:0005524">
    <property type="term" value="F:ATP binding"/>
    <property type="evidence" value="ECO:0007669"/>
    <property type="project" value="UniProtKB-KW"/>
</dbReference>
<evidence type="ECO:0000256" key="7">
    <source>
        <dbReference type="SAM" id="Phobius"/>
    </source>
</evidence>
<evidence type="ECO:0000256" key="6">
    <source>
        <dbReference type="ARBA" id="ARBA00023136"/>
    </source>
</evidence>
<dbReference type="GO" id="GO:0016887">
    <property type="term" value="F:ATP hydrolysis activity"/>
    <property type="evidence" value="ECO:0007669"/>
    <property type="project" value="InterPro"/>
</dbReference>
<evidence type="ECO:0000256" key="3">
    <source>
        <dbReference type="ARBA" id="ARBA00022741"/>
    </source>
</evidence>
<evidence type="ECO:0000256" key="1">
    <source>
        <dbReference type="ARBA" id="ARBA00004651"/>
    </source>
</evidence>
<keyword evidence="6 7" id="KW-0472">Membrane</keyword>
<feature type="transmembrane region" description="Helical" evidence="7">
    <location>
        <begin position="249"/>
        <end position="267"/>
    </location>
</feature>
<dbReference type="InterPro" id="IPR003439">
    <property type="entry name" value="ABC_transporter-like_ATP-bd"/>
</dbReference>
<dbReference type="InterPro" id="IPR011527">
    <property type="entry name" value="ABC1_TM_dom"/>
</dbReference>
<dbReference type="SUPFAM" id="SSF90123">
    <property type="entry name" value="ABC transporter transmembrane region"/>
    <property type="match status" value="1"/>
</dbReference>
<dbReference type="InterPro" id="IPR027417">
    <property type="entry name" value="P-loop_NTPase"/>
</dbReference>
<evidence type="ECO:0000259" key="9">
    <source>
        <dbReference type="PROSITE" id="PS50929"/>
    </source>
</evidence>
<keyword evidence="2 7" id="KW-0812">Transmembrane</keyword>
<dbReference type="Pfam" id="PF00664">
    <property type="entry name" value="ABC_membrane"/>
    <property type="match status" value="1"/>
</dbReference>
<proteinExistence type="predicted"/>
<feature type="domain" description="ABC transmembrane type-1" evidence="9">
    <location>
        <begin position="19"/>
        <end position="306"/>
    </location>
</feature>
<dbReference type="PANTHER" id="PTHR43394:SF1">
    <property type="entry name" value="ATP-BINDING CASSETTE SUB-FAMILY B MEMBER 10, MITOCHONDRIAL"/>
    <property type="match status" value="1"/>
</dbReference>
<dbReference type="PROSITE" id="PS50893">
    <property type="entry name" value="ABC_TRANSPORTER_2"/>
    <property type="match status" value="1"/>
</dbReference>
<dbReference type="SUPFAM" id="SSF52540">
    <property type="entry name" value="P-loop containing nucleoside triphosphate hydrolases"/>
    <property type="match status" value="1"/>
</dbReference>
<dbReference type="PROSITE" id="PS50929">
    <property type="entry name" value="ABC_TM1F"/>
    <property type="match status" value="1"/>
</dbReference>
<dbReference type="PANTHER" id="PTHR43394">
    <property type="entry name" value="ATP-DEPENDENT PERMEASE MDL1, MITOCHONDRIAL"/>
    <property type="match status" value="1"/>
</dbReference>
<keyword evidence="5 7" id="KW-1133">Transmembrane helix</keyword>
<evidence type="ECO:0000256" key="5">
    <source>
        <dbReference type="ARBA" id="ARBA00022989"/>
    </source>
</evidence>
<dbReference type="InterPro" id="IPR003593">
    <property type="entry name" value="AAA+_ATPase"/>
</dbReference>
<evidence type="ECO:0000313" key="11">
    <source>
        <dbReference type="Proteomes" id="UP000229459"/>
    </source>
</evidence>
<dbReference type="FunFam" id="3.40.50.300:FF:000218">
    <property type="entry name" value="Multidrug ABC transporter ATP-binding protein"/>
    <property type="match status" value="1"/>
</dbReference>
<dbReference type="Gene3D" id="3.40.50.300">
    <property type="entry name" value="P-loop containing nucleotide triphosphate hydrolases"/>
    <property type="match status" value="1"/>
</dbReference>
<feature type="transmembrane region" description="Helical" evidence="7">
    <location>
        <begin position="17"/>
        <end position="39"/>
    </location>
</feature>
<dbReference type="InterPro" id="IPR039421">
    <property type="entry name" value="Type_1_exporter"/>
</dbReference>